<dbReference type="EMBL" id="LXQA010330992">
    <property type="protein sequence ID" value="MCI44465.1"/>
    <property type="molecule type" value="Genomic_DNA"/>
</dbReference>
<keyword evidence="2" id="KW-1185">Reference proteome</keyword>
<accession>A0A392S9B4</accession>
<dbReference type="AlphaFoldDB" id="A0A392S9B4"/>
<sequence length="110" mass="12180">SESLDVDALESYADPVTATPYVADNEFSSSEALREAFPAVDVSNLCRDPELELLIPDYDINTVQKSTLPSIVERVGFGEKETILDGDNKHRSSTVMINTWVFNLVVVFNP</sequence>
<dbReference type="Proteomes" id="UP000265520">
    <property type="component" value="Unassembled WGS sequence"/>
</dbReference>
<evidence type="ECO:0000313" key="1">
    <source>
        <dbReference type="EMBL" id="MCI44465.1"/>
    </source>
</evidence>
<proteinExistence type="predicted"/>
<name>A0A392S9B4_9FABA</name>
<comment type="caution">
    <text evidence="1">The sequence shown here is derived from an EMBL/GenBank/DDBJ whole genome shotgun (WGS) entry which is preliminary data.</text>
</comment>
<reference evidence="1 2" key="1">
    <citation type="journal article" date="2018" name="Front. Plant Sci.">
        <title>Red Clover (Trifolium pratense) and Zigzag Clover (T. medium) - A Picture of Genomic Similarities and Differences.</title>
        <authorList>
            <person name="Dluhosova J."/>
            <person name="Istvanek J."/>
            <person name="Nedelnik J."/>
            <person name="Repkova J."/>
        </authorList>
    </citation>
    <scope>NUCLEOTIDE SEQUENCE [LARGE SCALE GENOMIC DNA]</scope>
    <source>
        <strain evidence="2">cv. 10/8</strain>
        <tissue evidence="1">Leaf</tissue>
    </source>
</reference>
<organism evidence="1 2">
    <name type="scientific">Trifolium medium</name>
    <dbReference type="NCBI Taxonomy" id="97028"/>
    <lineage>
        <taxon>Eukaryota</taxon>
        <taxon>Viridiplantae</taxon>
        <taxon>Streptophyta</taxon>
        <taxon>Embryophyta</taxon>
        <taxon>Tracheophyta</taxon>
        <taxon>Spermatophyta</taxon>
        <taxon>Magnoliopsida</taxon>
        <taxon>eudicotyledons</taxon>
        <taxon>Gunneridae</taxon>
        <taxon>Pentapetalae</taxon>
        <taxon>rosids</taxon>
        <taxon>fabids</taxon>
        <taxon>Fabales</taxon>
        <taxon>Fabaceae</taxon>
        <taxon>Papilionoideae</taxon>
        <taxon>50 kb inversion clade</taxon>
        <taxon>NPAAA clade</taxon>
        <taxon>Hologalegina</taxon>
        <taxon>IRL clade</taxon>
        <taxon>Trifolieae</taxon>
        <taxon>Trifolium</taxon>
    </lineage>
</organism>
<feature type="non-terminal residue" evidence="1">
    <location>
        <position position="110"/>
    </location>
</feature>
<feature type="non-terminal residue" evidence="1">
    <location>
        <position position="1"/>
    </location>
</feature>
<evidence type="ECO:0000313" key="2">
    <source>
        <dbReference type="Proteomes" id="UP000265520"/>
    </source>
</evidence>
<protein>
    <submittedName>
        <fullName evidence="1">Uncharacterized protein</fullName>
    </submittedName>
</protein>